<dbReference type="InterPro" id="IPR019734">
    <property type="entry name" value="TPR_rpt"/>
</dbReference>
<dbReference type="PROSITE" id="PS50005">
    <property type="entry name" value="TPR"/>
    <property type="match status" value="1"/>
</dbReference>
<feature type="repeat" description="TPR" evidence="1">
    <location>
        <begin position="172"/>
        <end position="205"/>
    </location>
</feature>
<evidence type="ECO:0000256" key="1">
    <source>
        <dbReference type="PROSITE-ProRule" id="PRU00339"/>
    </source>
</evidence>
<dbReference type="AlphaFoldDB" id="A0AAW5E1T7"/>
<reference evidence="2" key="1">
    <citation type="submission" date="2022-02" db="EMBL/GenBank/DDBJ databases">
        <title>Fredinandcohnia quinoae sp. nov. isolated from Chenopodium quinoa seeds.</title>
        <authorList>
            <person name="Saati-Santamaria Z."/>
            <person name="Flores-Felix J.D."/>
            <person name="Igual J.M."/>
            <person name="Velazquez E."/>
            <person name="Garcia-Fraile P."/>
            <person name="Martinez-Molina E."/>
        </authorList>
    </citation>
    <scope>NUCLEOTIDE SEQUENCE</scope>
    <source>
        <strain evidence="2">SECRCQ15</strain>
    </source>
</reference>
<keyword evidence="3" id="KW-1185">Reference proteome</keyword>
<dbReference type="SUPFAM" id="SSF48452">
    <property type="entry name" value="TPR-like"/>
    <property type="match status" value="1"/>
</dbReference>
<accession>A0AAW5E1T7</accession>
<dbReference type="RefSeq" id="WP_240255085.1">
    <property type="nucleotide sequence ID" value="NZ_JAKTTI010000011.1"/>
</dbReference>
<keyword evidence="1" id="KW-0802">TPR repeat</keyword>
<comment type="caution">
    <text evidence="2">The sequence shown here is derived from an EMBL/GenBank/DDBJ whole genome shotgun (WGS) entry which is preliminary data.</text>
</comment>
<evidence type="ECO:0000313" key="3">
    <source>
        <dbReference type="Proteomes" id="UP001431131"/>
    </source>
</evidence>
<dbReference type="Proteomes" id="UP001431131">
    <property type="component" value="Unassembled WGS sequence"/>
</dbReference>
<organism evidence="2 3">
    <name type="scientific">Fredinandcohnia quinoae</name>
    <dbReference type="NCBI Taxonomy" id="2918902"/>
    <lineage>
        <taxon>Bacteria</taxon>
        <taxon>Bacillati</taxon>
        <taxon>Bacillota</taxon>
        <taxon>Bacilli</taxon>
        <taxon>Bacillales</taxon>
        <taxon>Bacillaceae</taxon>
        <taxon>Fredinandcohnia</taxon>
    </lineage>
</organism>
<sequence length="230" mass="26937">MELEPLYDKSKTCSICNKGYKTKRLRSGFVKAIKHDSDFCSYYENEALNPLLYYVSVCPHCGFSVSEEFTTSFPPNTIEAIKNNICAKWSGSNYCEERSIQKAISTYKLAIYSATLKEEKHITIAGLYMRLSWIYRTIHNDEQENRFMSLALEEYIQSYLNSDFLNTQMSVTRLFYLIGEVSWRTGNTDQATKYFSKVIEKQKDNTQEKNIVEMAKERWQEIREEKNKIG</sequence>
<dbReference type="InterPro" id="IPR011990">
    <property type="entry name" value="TPR-like_helical_dom_sf"/>
</dbReference>
<dbReference type="InterPro" id="IPR018708">
    <property type="entry name" value="DUF2225"/>
</dbReference>
<evidence type="ECO:0000313" key="2">
    <source>
        <dbReference type="EMBL" id="MCH1625529.1"/>
    </source>
</evidence>
<proteinExistence type="predicted"/>
<dbReference type="Gene3D" id="1.25.40.10">
    <property type="entry name" value="Tetratricopeptide repeat domain"/>
    <property type="match status" value="1"/>
</dbReference>
<dbReference type="Pfam" id="PF09986">
    <property type="entry name" value="DUF2225"/>
    <property type="match status" value="1"/>
</dbReference>
<dbReference type="EMBL" id="JAKTTI010000011">
    <property type="protein sequence ID" value="MCH1625529.1"/>
    <property type="molecule type" value="Genomic_DNA"/>
</dbReference>
<name>A0AAW5E1T7_9BACI</name>
<gene>
    <name evidence="2" type="ORF">MJG50_09330</name>
</gene>
<protein>
    <submittedName>
        <fullName evidence="2">DUF2225 domain-containing protein</fullName>
    </submittedName>
</protein>